<feature type="transmembrane region" description="Helical" evidence="1">
    <location>
        <begin position="282"/>
        <end position="299"/>
    </location>
</feature>
<gene>
    <name evidence="2" type="ORF">LrDSM24759_13220</name>
</gene>
<accession>A0A2Z6T9T4</accession>
<dbReference type="Proteomes" id="UP000257317">
    <property type="component" value="Unassembled WGS sequence"/>
</dbReference>
<protein>
    <recommendedName>
        <fullName evidence="4">Cell division protein</fullName>
    </recommendedName>
</protein>
<keyword evidence="1" id="KW-0472">Membrane</keyword>
<sequence length="577" mass="65819">MKKSRINWCNIFSFCLPYLAILILTTLIISSQLLSHATFITADRYFHFSRFYDAAQQIKTGNFSYFQNNITAMQSGRIINALYGPFFAYLNGLLVLLSGSWFTYQIIMDYLVYLIGGMATYRMLTKVKVRQSTAILLSLLYLTLGIMPGWLRADNFMAWGAALAPYVVMCGIDMIQDKKNPVHWLKLMLIMSIVAQIHLLSTVILAASLIPFALYALIVDDNKKQLILNLAKAVAGTLVLTANIWGAFLLLYSNNKIALPKSFNLNASAIHFSTNGSEHSQLPVLVFCLLIAQIIYVFFHLKENKLNTFVTIEGAILLLLASRIMPWHLIQHLLPGLGQSFQFPYRLVVAAYPLLFLGMGLTLESLTKYKKERFIVLTILGASLLQTTIFTYQTNYALTKIYNNPNRVAVLTTYYQIDNHRLDIRKATNGKDMGLLFKVINRTEPDYLPVYKQKLRPDTVNLLYRTDIIDQSLGYNYFVRRSSLNLSWVANRSGQVQLPIVMYQQSRLQVNHRVIKPKKLSPIGSPTVQQKKGYNIATLTFMVPQWFWLLVVISVSGWLVLIFYGLGKCIFLIRRLE</sequence>
<feature type="transmembrane region" description="Helical" evidence="1">
    <location>
        <begin position="374"/>
        <end position="392"/>
    </location>
</feature>
<evidence type="ECO:0000313" key="2">
    <source>
        <dbReference type="EMBL" id="GBG05408.1"/>
    </source>
</evidence>
<feature type="transmembrane region" description="Helical" evidence="1">
    <location>
        <begin position="133"/>
        <end position="150"/>
    </location>
</feature>
<dbReference type="RefSeq" id="WP_194008001.1">
    <property type="nucleotide sequence ID" value="NZ_BFBY01000013.1"/>
</dbReference>
<reference evidence="3" key="1">
    <citation type="submission" date="2018-03" db="EMBL/GenBank/DDBJ databases">
        <title>New taxa in the Lactobacillus gasseri group.</title>
        <authorList>
            <person name="Tanizawa Y."/>
            <person name="Tohno M."/>
            <person name="Endo A."/>
            <person name="Arita M."/>
        </authorList>
    </citation>
    <scope>NUCLEOTIDE SEQUENCE [LARGE SCALE GENOMIC DNA]</scope>
    <source>
        <strain evidence="3">DSM 24759</strain>
    </source>
</reference>
<evidence type="ECO:0000256" key="1">
    <source>
        <dbReference type="SAM" id="Phobius"/>
    </source>
</evidence>
<dbReference type="AlphaFoldDB" id="A0A2Z6T9T4"/>
<feature type="transmembrane region" description="Helical" evidence="1">
    <location>
        <begin position="187"/>
        <end position="218"/>
    </location>
</feature>
<feature type="transmembrane region" description="Helical" evidence="1">
    <location>
        <begin position="101"/>
        <end position="121"/>
    </location>
</feature>
<name>A0A2Z6T9T4_9LACO</name>
<keyword evidence="1" id="KW-0812">Transmembrane</keyword>
<feature type="transmembrane region" description="Helical" evidence="1">
    <location>
        <begin position="230"/>
        <end position="252"/>
    </location>
</feature>
<evidence type="ECO:0008006" key="4">
    <source>
        <dbReference type="Google" id="ProtNLM"/>
    </source>
</evidence>
<feature type="transmembrane region" description="Helical" evidence="1">
    <location>
        <begin position="546"/>
        <end position="566"/>
    </location>
</feature>
<keyword evidence="3" id="KW-1185">Reference proteome</keyword>
<proteinExistence type="predicted"/>
<feature type="transmembrane region" description="Helical" evidence="1">
    <location>
        <begin position="7"/>
        <end position="29"/>
    </location>
</feature>
<evidence type="ECO:0000313" key="3">
    <source>
        <dbReference type="Proteomes" id="UP000257317"/>
    </source>
</evidence>
<feature type="transmembrane region" description="Helical" evidence="1">
    <location>
        <begin position="343"/>
        <end position="362"/>
    </location>
</feature>
<comment type="caution">
    <text evidence="2">The sequence shown here is derived from an EMBL/GenBank/DDBJ whole genome shotgun (WGS) entry which is preliminary data.</text>
</comment>
<organism evidence="2 3">
    <name type="scientific">Lactobacillus rodentium</name>
    <dbReference type="NCBI Taxonomy" id="947835"/>
    <lineage>
        <taxon>Bacteria</taxon>
        <taxon>Bacillati</taxon>
        <taxon>Bacillota</taxon>
        <taxon>Bacilli</taxon>
        <taxon>Lactobacillales</taxon>
        <taxon>Lactobacillaceae</taxon>
        <taxon>Lactobacillus</taxon>
    </lineage>
</organism>
<keyword evidence="1" id="KW-1133">Transmembrane helix</keyword>
<dbReference type="EMBL" id="BFBY01000013">
    <property type="protein sequence ID" value="GBG05408.1"/>
    <property type="molecule type" value="Genomic_DNA"/>
</dbReference>